<evidence type="ECO:0000313" key="2">
    <source>
        <dbReference type="EMBL" id="SDM76777.1"/>
    </source>
</evidence>
<keyword evidence="3" id="KW-1185">Reference proteome</keyword>
<evidence type="ECO:0000313" key="3">
    <source>
        <dbReference type="Proteomes" id="UP000183200"/>
    </source>
</evidence>
<keyword evidence="1" id="KW-0812">Transmembrane</keyword>
<organism evidence="2 3">
    <name type="scientific">Pedobacter steynii</name>
    <dbReference type="NCBI Taxonomy" id="430522"/>
    <lineage>
        <taxon>Bacteria</taxon>
        <taxon>Pseudomonadati</taxon>
        <taxon>Bacteroidota</taxon>
        <taxon>Sphingobacteriia</taxon>
        <taxon>Sphingobacteriales</taxon>
        <taxon>Sphingobacteriaceae</taxon>
        <taxon>Pedobacter</taxon>
    </lineage>
</organism>
<dbReference type="AlphaFoldDB" id="A0A1G9VXX0"/>
<dbReference type="OrthoDB" id="668966at2"/>
<reference evidence="3" key="1">
    <citation type="submission" date="2016-10" db="EMBL/GenBank/DDBJ databases">
        <authorList>
            <person name="Varghese N."/>
            <person name="Submissions S."/>
        </authorList>
    </citation>
    <scope>NUCLEOTIDE SEQUENCE [LARGE SCALE GENOMIC DNA]</scope>
    <source>
        <strain evidence="3">DSM 19110</strain>
    </source>
</reference>
<keyword evidence="1" id="KW-0472">Membrane</keyword>
<dbReference type="RefSeq" id="WP_074607989.1">
    <property type="nucleotide sequence ID" value="NZ_FNGY01000005.1"/>
</dbReference>
<proteinExistence type="predicted"/>
<gene>
    <name evidence="2" type="ORF">SAMN05421820_1056</name>
</gene>
<keyword evidence="1" id="KW-1133">Transmembrane helix</keyword>
<protein>
    <submittedName>
        <fullName evidence="2">Uncharacterized protein</fullName>
    </submittedName>
</protein>
<evidence type="ECO:0000256" key="1">
    <source>
        <dbReference type="SAM" id="Phobius"/>
    </source>
</evidence>
<dbReference type="Proteomes" id="UP000183200">
    <property type="component" value="Unassembled WGS sequence"/>
</dbReference>
<feature type="transmembrane region" description="Helical" evidence="1">
    <location>
        <begin position="60"/>
        <end position="86"/>
    </location>
</feature>
<name>A0A1G9VXX0_9SPHI</name>
<accession>A0A1G9VXX0</accession>
<dbReference type="EMBL" id="FNGY01000005">
    <property type="protein sequence ID" value="SDM76777.1"/>
    <property type="molecule type" value="Genomic_DNA"/>
</dbReference>
<dbReference type="STRING" id="430522.BFS30_06270"/>
<sequence length="210" mass="24119">MELAIFQKYAWFLMPMWPESKFGLAYCGNCQQKIPNVKWTDELEERYYQLKKETKTPLNLWYGLFINPLLLAAFIAVIAGTVYFLAQGNKRSRIQNKALLTEYIAAPKTGDLYRVAALVTEPSPSYNYTYFRYMNTSGDTLFVEKLKKGVTTYGGWDQLNTSEANAFDGKKIPLSHSVFKKNQDFLIIGEEAIHIFFKGMDRAGQTLNKD</sequence>